<dbReference type="EMBL" id="GBRH01274807">
    <property type="protein sequence ID" value="JAD23088.1"/>
    <property type="molecule type" value="Transcribed_RNA"/>
</dbReference>
<reference evidence="1" key="1">
    <citation type="submission" date="2014-09" db="EMBL/GenBank/DDBJ databases">
        <authorList>
            <person name="Magalhaes I.L.F."/>
            <person name="Oliveira U."/>
            <person name="Santos F.R."/>
            <person name="Vidigal T.H.D.A."/>
            <person name="Brescovit A.D."/>
            <person name="Santos A.J."/>
        </authorList>
    </citation>
    <scope>NUCLEOTIDE SEQUENCE</scope>
    <source>
        <tissue evidence="1">Shoot tissue taken approximately 20 cm above the soil surface</tissue>
    </source>
</reference>
<evidence type="ECO:0000313" key="1">
    <source>
        <dbReference type="EMBL" id="JAD23088.1"/>
    </source>
</evidence>
<accession>A0A0A8YCB7</accession>
<proteinExistence type="predicted"/>
<protein>
    <submittedName>
        <fullName evidence="1">Uncharacterized protein</fullName>
    </submittedName>
</protein>
<dbReference type="AlphaFoldDB" id="A0A0A8YCB7"/>
<organism evidence="1">
    <name type="scientific">Arundo donax</name>
    <name type="common">Giant reed</name>
    <name type="synonym">Donax arundinaceus</name>
    <dbReference type="NCBI Taxonomy" id="35708"/>
    <lineage>
        <taxon>Eukaryota</taxon>
        <taxon>Viridiplantae</taxon>
        <taxon>Streptophyta</taxon>
        <taxon>Embryophyta</taxon>
        <taxon>Tracheophyta</taxon>
        <taxon>Spermatophyta</taxon>
        <taxon>Magnoliopsida</taxon>
        <taxon>Liliopsida</taxon>
        <taxon>Poales</taxon>
        <taxon>Poaceae</taxon>
        <taxon>PACMAD clade</taxon>
        <taxon>Arundinoideae</taxon>
        <taxon>Arundineae</taxon>
        <taxon>Arundo</taxon>
    </lineage>
</organism>
<sequence length="18" mass="2178">MWLYQEFSQKLSGGGYRK</sequence>
<name>A0A0A8YCB7_ARUDO</name>
<reference evidence="1" key="2">
    <citation type="journal article" date="2015" name="Data Brief">
        <title>Shoot transcriptome of the giant reed, Arundo donax.</title>
        <authorList>
            <person name="Barrero R.A."/>
            <person name="Guerrero F.D."/>
            <person name="Moolhuijzen P."/>
            <person name="Goolsby J.A."/>
            <person name="Tidwell J."/>
            <person name="Bellgard S.E."/>
            <person name="Bellgard M.I."/>
        </authorList>
    </citation>
    <scope>NUCLEOTIDE SEQUENCE</scope>
    <source>
        <tissue evidence="1">Shoot tissue taken approximately 20 cm above the soil surface</tissue>
    </source>
</reference>